<gene>
    <name evidence="5" type="ORF">UU67_C0007G0013</name>
</gene>
<keyword evidence="3" id="KW-0472">Membrane</keyword>
<evidence type="ECO:0000313" key="5">
    <source>
        <dbReference type="EMBL" id="KKS14132.1"/>
    </source>
</evidence>
<dbReference type="Pfam" id="PF03816">
    <property type="entry name" value="LytR_cpsA_psr"/>
    <property type="match status" value="2"/>
</dbReference>
<organism evidence="5 6">
    <name type="scientific">Candidatus Daviesbacteria bacterium GW2011_GWB1_41_5</name>
    <dbReference type="NCBI Taxonomy" id="1618429"/>
    <lineage>
        <taxon>Bacteria</taxon>
        <taxon>Candidatus Daviesiibacteriota</taxon>
    </lineage>
</organism>
<evidence type="ECO:0000259" key="4">
    <source>
        <dbReference type="Pfam" id="PF03816"/>
    </source>
</evidence>
<evidence type="ECO:0000256" key="3">
    <source>
        <dbReference type="SAM" id="Phobius"/>
    </source>
</evidence>
<comment type="similarity">
    <text evidence="1">Belongs to the LytR/CpsA/Psr (LCP) family.</text>
</comment>
<dbReference type="EMBL" id="LCBN01000007">
    <property type="protein sequence ID" value="KKS14132.1"/>
    <property type="molecule type" value="Genomic_DNA"/>
</dbReference>
<comment type="caution">
    <text evidence="5">The sequence shown here is derived from an EMBL/GenBank/DDBJ whole genome shotgun (WGS) entry which is preliminary data.</text>
</comment>
<dbReference type="PANTHER" id="PTHR33392">
    <property type="entry name" value="POLYISOPRENYL-TEICHOIC ACID--PEPTIDOGLYCAN TEICHOIC ACID TRANSFERASE TAGU"/>
    <property type="match status" value="1"/>
</dbReference>
<evidence type="ECO:0000313" key="6">
    <source>
        <dbReference type="Proteomes" id="UP000034753"/>
    </source>
</evidence>
<name>A0A0G0WPY2_9BACT</name>
<dbReference type="PATRIC" id="fig|1618429.3.peg.213"/>
<feature type="transmembrane region" description="Helical" evidence="3">
    <location>
        <begin position="17"/>
        <end position="36"/>
    </location>
</feature>
<proteinExistence type="inferred from homology"/>
<evidence type="ECO:0000256" key="2">
    <source>
        <dbReference type="SAM" id="MobiDB-lite"/>
    </source>
</evidence>
<dbReference type="AlphaFoldDB" id="A0A0G0WPY2"/>
<dbReference type="InterPro" id="IPR050922">
    <property type="entry name" value="LytR/CpsA/Psr_CW_biosynth"/>
</dbReference>
<dbReference type="PANTHER" id="PTHR33392:SF6">
    <property type="entry name" value="POLYISOPRENYL-TEICHOIC ACID--PEPTIDOGLYCAN TEICHOIC ACID TRANSFERASE TAGU"/>
    <property type="match status" value="1"/>
</dbReference>
<keyword evidence="3" id="KW-0812">Transmembrane</keyword>
<protein>
    <submittedName>
        <fullName evidence="5">Cell envelope-related transcriptional attenuator</fullName>
    </submittedName>
</protein>
<dbReference type="Gene3D" id="3.40.630.190">
    <property type="entry name" value="LCP protein"/>
    <property type="match status" value="1"/>
</dbReference>
<accession>A0A0G0WPY2</accession>
<feature type="compositionally biased region" description="Polar residues" evidence="2">
    <location>
        <begin position="396"/>
        <end position="407"/>
    </location>
</feature>
<reference evidence="5 6" key="1">
    <citation type="journal article" date="2015" name="Nature">
        <title>rRNA introns, odd ribosomes, and small enigmatic genomes across a large radiation of phyla.</title>
        <authorList>
            <person name="Brown C.T."/>
            <person name="Hug L.A."/>
            <person name="Thomas B.C."/>
            <person name="Sharon I."/>
            <person name="Castelle C.J."/>
            <person name="Singh A."/>
            <person name="Wilkins M.J."/>
            <person name="Williams K.H."/>
            <person name="Banfield J.F."/>
        </authorList>
    </citation>
    <scope>NUCLEOTIDE SEQUENCE [LARGE SCALE GENOMIC DNA]</scope>
</reference>
<keyword evidence="3" id="KW-1133">Transmembrane helix</keyword>
<evidence type="ECO:0000256" key="1">
    <source>
        <dbReference type="ARBA" id="ARBA00006068"/>
    </source>
</evidence>
<dbReference type="Proteomes" id="UP000034753">
    <property type="component" value="Unassembled WGS sequence"/>
</dbReference>
<feature type="domain" description="Cell envelope-related transcriptional attenuator" evidence="4">
    <location>
        <begin position="80"/>
        <end position="174"/>
    </location>
</feature>
<sequence length="416" mass="45220">MDPIRPLRLKGKNHGKLKFFAGVLVFILLSVGLFFWKSTSNTSVVNFVLNRGGSLEADRGRVNILLLGIAGGRHDGPNLTDTIMVASIDTKSHKTDLISLPRDLWVDEVKAKVNALYEIGLARGNGLSFAEEEIGKILGIEIPYAIRLDFSGFTKAIDTVGGIDVDVTRAFDDYGYPVEGKADDLCGNEERVINIDEAMAKELGAVPGEQRVLIGPDGKIATSSGSLDKNLQYSENQVLQLFPCRYEHISFEEGLTHLGGEMTLKFVRSRHGTNNEGTDFARSARQQQVLQAFKNKVLSFDTLTDIGKMTGLARTFGASLDTDIPQNKYLEFANLAKNISGIKSYVIDSKGKDPLLVTPPAGLYGAWVLIPPGNDFTKVRQFVSDILSGKMEATPSAGSTTLTTSPLRASPPARQP</sequence>
<dbReference type="InterPro" id="IPR004474">
    <property type="entry name" value="LytR_CpsA_psr"/>
</dbReference>
<feature type="region of interest" description="Disordered" evidence="2">
    <location>
        <begin position="392"/>
        <end position="416"/>
    </location>
</feature>
<feature type="domain" description="Cell envelope-related transcriptional attenuator" evidence="4">
    <location>
        <begin position="246"/>
        <end position="297"/>
    </location>
</feature>